<dbReference type="KEGG" id="nnu:104598148"/>
<feature type="compositionally biased region" description="Basic and acidic residues" evidence="1">
    <location>
        <begin position="111"/>
        <end position="122"/>
    </location>
</feature>
<evidence type="ECO:0000256" key="1">
    <source>
        <dbReference type="SAM" id="MobiDB-lite"/>
    </source>
</evidence>
<reference evidence="3" key="1">
    <citation type="submission" date="2025-08" db="UniProtKB">
        <authorList>
            <consortium name="RefSeq"/>
        </authorList>
    </citation>
    <scope>IDENTIFICATION</scope>
</reference>
<evidence type="ECO:0000313" key="2">
    <source>
        <dbReference type="Proteomes" id="UP000189703"/>
    </source>
</evidence>
<dbReference type="FunCoup" id="A0A1U8A8U0">
    <property type="interactions" value="790"/>
</dbReference>
<organism evidence="2 3">
    <name type="scientific">Nelumbo nucifera</name>
    <name type="common">Sacred lotus</name>
    <dbReference type="NCBI Taxonomy" id="4432"/>
    <lineage>
        <taxon>Eukaryota</taxon>
        <taxon>Viridiplantae</taxon>
        <taxon>Streptophyta</taxon>
        <taxon>Embryophyta</taxon>
        <taxon>Tracheophyta</taxon>
        <taxon>Spermatophyta</taxon>
        <taxon>Magnoliopsida</taxon>
        <taxon>Proteales</taxon>
        <taxon>Nelumbonaceae</taxon>
        <taxon>Nelumbo</taxon>
    </lineage>
</organism>
<dbReference type="AlphaFoldDB" id="A0A1U8A8U0"/>
<feature type="region of interest" description="Disordered" evidence="1">
    <location>
        <begin position="85"/>
        <end position="136"/>
    </location>
</feature>
<protein>
    <submittedName>
        <fullName evidence="3">Protein PHYTOCHROME KINASE SUBSTRATE 1-like</fullName>
    </submittedName>
</protein>
<dbReference type="OMA" id="SCKGYKS"/>
<gene>
    <name evidence="3" type="primary">LOC104598148</name>
</gene>
<keyword evidence="2" id="KW-1185">Reference proteome</keyword>
<dbReference type="STRING" id="4432.A0A1U8A8U0"/>
<accession>A0A1U8A8U0</accession>
<sequence length="523" mass="58087">MAMVTITSACNTILPNENNSSNQRGASFSSYLSTSEQTFILELSESARKPSSTFIDPQEPLHQISIGRKKTEDGEIDVFGAEKYFNGGMDEEEEEEKPRIAEISSRQHHQPRQEEEPVDLQRRRSKVKLGTPSTCSEASYNSRSALLSSRFIYPSPSKQSKTRSRRFFPGFACNCVCSDKKSVDIDYEIGEIKNSRNSKVSQDIHGVQKKQAVKIDRVAFDLVGNKQIQFKEEMGCQKPDKVSVGLGREECFSFPVFNAGVENLAIRRQFEEMRREEANPRKSLEVFGSPILQNGGVNLNLERKLSMLTWDAIPRAQNTTATSGSGRACDDMESDASSDLFEIENLSSNDNPFLMRQTSDAMWPLSSCATPTSCYEPSEASIEWSVVTASAANFSVASEAPSTITSDSDGMILKSTTTTRNETKTMATPKNLASKEVQRRGPGILLGCRSQKALNVAGNAHRVPADKATFEIRRCHRSESFAPPMSRFQAETKVTDYESAHAQRAFGTFIRSGYGRDSDSLYM</sequence>
<dbReference type="GeneID" id="104598148"/>
<name>A0A1U8A8U0_NELNU</name>
<dbReference type="OrthoDB" id="1916150at2759"/>
<evidence type="ECO:0000313" key="3">
    <source>
        <dbReference type="RefSeq" id="XP_010258382.1"/>
    </source>
</evidence>
<dbReference type="RefSeq" id="XP_010258382.1">
    <property type="nucleotide sequence ID" value="XM_010260080.2"/>
</dbReference>
<proteinExistence type="predicted"/>
<dbReference type="GO" id="GO:0009638">
    <property type="term" value="P:phototropism"/>
    <property type="evidence" value="ECO:0007669"/>
    <property type="project" value="InterPro"/>
</dbReference>
<dbReference type="PANTHER" id="PTHR33781:SF4">
    <property type="entry name" value="PROTEIN PHYTOCHROME KINASE SUBSTRATE 1"/>
    <property type="match status" value="1"/>
</dbReference>
<dbReference type="PANTHER" id="PTHR33781">
    <property type="entry name" value="PROTEIN PHYTOCHROME KINASE SUBSTRATE 1-RELATED"/>
    <property type="match status" value="1"/>
</dbReference>
<dbReference type="Proteomes" id="UP000189703">
    <property type="component" value="Unplaced"/>
</dbReference>
<dbReference type="eggNOG" id="ENOG502QSBI">
    <property type="taxonomic scope" value="Eukaryota"/>
</dbReference>
<dbReference type="InterPro" id="IPR039615">
    <property type="entry name" value="PKS"/>
</dbReference>